<feature type="domain" description="ZF-HD dimerization-type" evidence="5">
    <location>
        <begin position="103"/>
        <end position="152"/>
    </location>
</feature>
<dbReference type="PANTHER" id="PTHR31948">
    <property type="entry name" value="ZINC-FINGER HOMEODOMAIN PROTEIN 2"/>
    <property type="match status" value="1"/>
</dbReference>
<organism evidence="6">
    <name type="scientific">Davidia involucrata</name>
    <name type="common">Dove tree</name>
    <dbReference type="NCBI Taxonomy" id="16924"/>
    <lineage>
        <taxon>Eukaryota</taxon>
        <taxon>Viridiplantae</taxon>
        <taxon>Streptophyta</taxon>
        <taxon>Embryophyta</taxon>
        <taxon>Tracheophyta</taxon>
        <taxon>Spermatophyta</taxon>
        <taxon>Magnoliopsida</taxon>
        <taxon>eudicotyledons</taxon>
        <taxon>Gunneridae</taxon>
        <taxon>Pentapetalae</taxon>
        <taxon>asterids</taxon>
        <taxon>Cornales</taxon>
        <taxon>Nyssaceae</taxon>
        <taxon>Davidia</taxon>
    </lineage>
</organism>
<keyword evidence="1" id="KW-0479">Metal-binding</keyword>
<evidence type="ECO:0000256" key="4">
    <source>
        <dbReference type="SAM" id="SignalP"/>
    </source>
</evidence>
<protein>
    <recommendedName>
        <fullName evidence="5">ZF-HD dimerization-type domain-containing protein</fullName>
    </recommendedName>
</protein>
<gene>
    <name evidence="6" type="ORF">Din_036401</name>
</gene>
<dbReference type="PANTHER" id="PTHR31948:SF171">
    <property type="entry name" value="HOMEOBOX DOMAIN-CONTAINING PROTEIN"/>
    <property type="match status" value="1"/>
</dbReference>
<sequence length="172" mass="19158">MSTLTLTHLILLLHACPCMMTTTSAAQQLSCKFNRRSNNTGSRSAGFVVLEEQSRDDEKTTDDQCRNVIHNPQDMNPKEEEEVKKTLISNGGSLLKEKVVVTYKECRKNHAANIGGYAVDGCREFMPAGEEGTAAAFKCAACTCHRNFHRREIDNHDQYCYCDCSSISTSPK</sequence>
<name>A0A5B7BDF3_DAVIN</name>
<keyword evidence="4" id="KW-0732">Signal</keyword>
<dbReference type="Pfam" id="PF04770">
    <property type="entry name" value="ZF-HD_dimer"/>
    <property type="match status" value="1"/>
</dbReference>
<keyword evidence="3" id="KW-0862">Zinc</keyword>
<dbReference type="InterPro" id="IPR006456">
    <property type="entry name" value="ZF_HD_homeobox_Cys/His_dimer"/>
</dbReference>
<evidence type="ECO:0000313" key="6">
    <source>
        <dbReference type="EMBL" id="MPA66960.1"/>
    </source>
</evidence>
<accession>A0A5B7BDF3</accession>
<reference evidence="6" key="1">
    <citation type="submission" date="2019-08" db="EMBL/GenBank/DDBJ databases">
        <title>Reference gene set and small RNA set construction with multiple tissues from Davidia involucrata Baill.</title>
        <authorList>
            <person name="Yang H."/>
            <person name="Zhou C."/>
            <person name="Li G."/>
            <person name="Wang J."/>
            <person name="Gao P."/>
            <person name="Wang M."/>
            <person name="Wang R."/>
            <person name="Zhao Y."/>
        </authorList>
    </citation>
    <scope>NUCLEOTIDE SEQUENCE</scope>
    <source>
        <tissue evidence="6">Mixed with DoveR01_LX</tissue>
    </source>
</reference>
<dbReference type="EMBL" id="GHES01036401">
    <property type="protein sequence ID" value="MPA66960.1"/>
    <property type="molecule type" value="Transcribed_RNA"/>
</dbReference>
<evidence type="ECO:0000256" key="1">
    <source>
        <dbReference type="ARBA" id="ARBA00022723"/>
    </source>
</evidence>
<feature type="chain" id="PRO_5022888564" description="ZF-HD dimerization-type domain-containing protein" evidence="4">
    <location>
        <begin position="26"/>
        <end position="172"/>
    </location>
</feature>
<dbReference type="GO" id="GO:0008270">
    <property type="term" value="F:zinc ion binding"/>
    <property type="evidence" value="ECO:0007669"/>
    <property type="project" value="UniProtKB-KW"/>
</dbReference>
<evidence type="ECO:0000256" key="2">
    <source>
        <dbReference type="ARBA" id="ARBA00022771"/>
    </source>
</evidence>
<proteinExistence type="predicted"/>
<dbReference type="GO" id="GO:0003700">
    <property type="term" value="F:DNA-binding transcription factor activity"/>
    <property type="evidence" value="ECO:0007669"/>
    <property type="project" value="TreeGrafter"/>
</dbReference>
<evidence type="ECO:0000259" key="5">
    <source>
        <dbReference type="PROSITE" id="PS51523"/>
    </source>
</evidence>
<dbReference type="AlphaFoldDB" id="A0A5B7BDF3"/>
<dbReference type="PROSITE" id="PS51523">
    <property type="entry name" value="ZF_HD_DIMER"/>
    <property type="match status" value="1"/>
</dbReference>
<dbReference type="GO" id="GO:0000976">
    <property type="term" value="F:transcription cis-regulatory region binding"/>
    <property type="evidence" value="ECO:0007669"/>
    <property type="project" value="TreeGrafter"/>
</dbReference>
<dbReference type="GO" id="GO:0005634">
    <property type="term" value="C:nucleus"/>
    <property type="evidence" value="ECO:0007669"/>
    <property type="project" value="TreeGrafter"/>
</dbReference>
<keyword evidence="2" id="KW-0863">Zinc-finger</keyword>
<dbReference type="NCBIfam" id="TIGR01566">
    <property type="entry name" value="ZF_HD_prot_N"/>
    <property type="match status" value="1"/>
</dbReference>
<feature type="signal peptide" evidence="4">
    <location>
        <begin position="1"/>
        <end position="25"/>
    </location>
</feature>
<dbReference type="GO" id="GO:0050793">
    <property type="term" value="P:regulation of developmental process"/>
    <property type="evidence" value="ECO:0007669"/>
    <property type="project" value="TreeGrafter"/>
</dbReference>
<evidence type="ECO:0000256" key="3">
    <source>
        <dbReference type="ARBA" id="ARBA00022833"/>
    </source>
</evidence>